<reference evidence="1 2" key="1">
    <citation type="submission" date="2015-07" db="EMBL/GenBank/DDBJ databases">
        <title>Genome sequence of Levilinea saccharolytica DSM 16555.</title>
        <authorList>
            <person name="Hemp J."/>
            <person name="Ward L.M."/>
            <person name="Pace L.A."/>
            <person name="Fischer W.W."/>
        </authorList>
    </citation>
    <scope>NUCLEOTIDE SEQUENCE [LARGE SCALE GENOMIC DNA]</scope>
    <source>
        <strain evidence="1 2">KIBI-1</strain>
    </source>
</reference>
<dbReference type="Proteomes" id="UP000050501">
    <property type="component" value="Unassembled WGS sequence"/>
</dbReference>
<dbReference type="RefSeq" id="WP_062418453.1">
    <property type="nucleotide sequence ID" value="NZ_LGCM01000027.1"/>
</dbReference>
<evidence type="ECO:0000313" key="1">
    <source>
        <dbReference type="EMBL" id="KPL84984.1"/>
    </source>
</evidence>
<gene>
    <name evidence="1" type="ORF">ADN01_06270</name>
</gene>
<accession>A0A0P6YIS3</accession>
<dbReference type="Pfam" id="PF13563">
    <property type="entry name" value="2_5_RNA_ligase2"/>
    <property type="match status" value="1"/>
</dbReference>
<name>A0A0P6YIS3_9CHLR</name>
<dbReference type="Gene3D" id="3.90.1140.10">
    <property type="entry name" value="Cyclic phosphodiesterase"/>
    <property type="match status" value="1"/>
</dbReference>
<comment type="caution">
    <text evidence="1">The sequence shown here is derived from an EMBL/GenBank/DDBJ whole genome shotgun (WGS) entry which is preliminary data.</text>
</comment>
<proteinExistence type="predicted"/>
<dbReference type="InterPro" id="IPR009097">
    <property type="entry name" value="Cyclic_Pdiesterase"/>
</dbReference>
<protein>
    <recommendedName>
        <fullName evidence="3">2'-5' RNA ligase</fullName>
    </recommendedName>
</protein>
<evidence type="ECO:0000313" key="2">
    <source>
        <dbReference type="Proteomes" id="UP000050501"/>
    </source>
</evidence>
<dbReference type="SUPFAM" id="SSF55144">
    <property type="entry name" value="LigT-like"/>
    <property type="match status" value="1"/>
</dbReference>
<dbReference type="STRING" id="229921.ADN01_06270"/>
<keyword evidence="2" id="KW-1185">Reference proteome</keyword>
<dbReference type="AlphaFoldDB" id="A0A0P6YIS3"/>
<organism evidence="1 2">
    <name type="scientific">Levilinea saccharolytica</name>
    <dbReference type="NCBI Taxonomy" id="229921"/>
    <lineage>
        <taxon>Bacteria</taxon>
        <taxon>Bacillati</taxon>
        <taxon>Chloroflexota</taxon>
        <taxon>Anaerolineae</taxon>
        <taxon>Anaerolineales</taxon>
        <taxon>Anaerolineaceae</taxon>
        <taxon>Levilinea</taxon>
    </lineage>
</organism>
<sequence length="178" mass="19995">MMIAIVSLVNESQVWSGKTAQAPAETVCESEDLQAVHQPHLTWMAVEELELEGSMTELERLSRNFAPTQANVWGYGVFPGDFPTVTLGVLKTEAIQKMHQQLWAVLSLRAKGINAYYAPAVWMPHITMVYHDGTLRQAPCALDALIPTPPERYSFEINNLAVIYQTDHEEGIYRKIPL</sequence>
<dbReference type="OrthoDB" id="463286at2"/>
<dbReference type="EMBL" id="LGCM01000027">
    <property type="protein sequence ID" value="KPL84984.1"/>
    <property type="molecule type" value="Genomic_DNA"/>
</dbReference>
<evidence type="ECO:0008006" key="3">
    <source>
        <dbReference type="Google" id="ProtNLM"/>
    </source>
</evidence>